<keyword evidence="3" id="KW-0131">Cell cycle</keyword>
<sequence length="458" mass="52109">MRSMDSNEVQYDYHEHGDGVHEVPRCRPLSGMPPLTVPQVLHCSYHYWHPMYRSITPKARLIALSNSFLEYLRADGIVLPPDDTPAVADDDSWVSSGGYDDADEGLPDPSTEWPEIHARVKATIAELGGSVSPKLNWSAPRDATYMIPSNRLECKTANDVYLVLKSSRFIANDLDRAFEGCSREPAGPTKDHATIANGEKVDPGDLHDQDIIPYHLVLRKYVNVNPALEFRCFVRSRRLICLCQKSFKYQEWVYELKDKLLRSIQEFFDQHLRETFPDPDFVFDVYVPRDRVWLMDISPFSQKTEPLHFSWDHILRMEKPDEGDPRTVPEVCITRAQVRHRRHSDSGDDGKTTPERYFPDDWARIEPPVSSFKPVFLLAPATDPGELGLSSSGYSIIKEDRVPQDVLDAAEHPGGATELLTTWKEALERSIKADEEYESDNESEALFEGSGMDATRKA</sequence>
<accession>J3K113</accession>
<gene>
    <name evidence="3" type="ORF">CIMG_10207</name>
</gene>
<dbReference type="PANTHER" id="PTHR15323">
    <property type="entry name" value="D123 PROTEIN"/>
    <property type="match status" value="1"/>
</dbReference>
<dbReference type="GeneID" id="4557845"/>
<feature type="region of interest" description="Disordered" evidence="2">
    <location>
        <begin position="339"/>
        <end position="360"/>
    </location>
</feature>
<proteinExistence type="inferred from homology"/>
<dbReference type="STRING" id="246410.J3K113"/>
<reference evidence="4" key="2">
    <citation type="journal article" date="2010" name="Genome Res.">
        <title>Population genomic sequencing of Coccidioides fungi reveals recent hybridization and transposon control.</title>
        <authorList>
            <person name="Neafsey D.E."/>
            <person name="Barker B.M."/>
            <person name="Sharpton T.J."/>
            <person name="Stajich J.E."/>
            <person name="Park D.J."/>
            <person name="Whiston E."/>
            <person name="Hung C.-Y."/>
            <person name="McMahan C."/>
            <person name="White J."/>
            <person name="Sykes S."/>
            <person name="Heiman D."/>
            <person name="Young S."/>
            <person name="Zeng Q."/>
            <person name="Abouelleil A."/>
            <person name="Aftuck L."/>
            <person name="Bessette D."/>
            <person name="Brown A."/>
            <person name="FitzGerald M."/>
            <person name="Lui A."/>
            <person name="Macdonald J.P."/>
            <person name="Priest M."/>
            <person name="Orbach M.J."/>
            <person name="Galgiani J.N."/>
            <person name="Kirkland T.N."/>
            <person name="Cole G.T."/>
            <person name="Birren B.W."/>
            <person name="Henn M.R."/>
            <person name="Taylor J.W."/>
            <person name="Rounsley S.D."/>
        </authorList>
    </citation>
    <scope>GENOME REANNOTATION</scope>
    <source>
        <strain evidence="4">RS</strain>
    </source>
</reference>
<dbReference type="GO" id="GO:0005737">
    <property type="term" value="C:cytoplasm"/>
    <property type="evidence" value="ECO:0007669"/>
    <property type="project" value="TreeGrafter"/>
</dbReference>
<reference evidence="4" key="1">
    <citation type="journal article" date="2009" name="Genome Res.">
        <title>Comparative genomic analyses of the human fungal pathogens Coccidioides and their relatives.</title>
        <authorList>
            <person name="Sharpton T.J."/>
            <person name="Stajich J.E."/>
            <person name="Rounsley S.D."/>
            <person name="Gardner M.J."/>
            <person name="Wortman J.R."/>
            <person name="Jordar V.S."/>
            <person name="Maiti R."/>
            <person name="Kodira C.D."/>
            <person name="Neafsey D.E."/>
            <person name="Zeng Q."/>
            <person name="Hung C.-Y."/>
            <person name="McMahan C."/>
            <person name="Muszewska A."/>
            <person name="Grynberg M."/>
            <person name="Mandel M.A."/>
            <person name="Kellner E.M."/>
            <person name="Barker B.M."/>
            <person name="Galgiani J.N."/>
            <person name="Orbach M.J."/>
            <person name="Kirkland T.N."/>
            <person name="Cole G.T."/>
            <person name="Henn M.R."/>
            <person name="Birren B.W."/>
            <person name="Taylor J.W."/>
        </authorList>
    </citation>
    <scope>NUCLEOTIDE SEQUENCE [LARGE SCALE GENOMIC DNA]</scope>
    <source>
        <strain evidence="4">RS</strain>
    </source>
</reference>
<feature type="region of interest" description="Disordered" evidence="2">
    <location>
        <begin position="433"/>
        <end position="458"/>
    </location>
</feature>
<evidence type="ECO:0000313" key="3">
    <source>
        <dbReference type="EMBL" id="EAS27602.3"/>
    </source>
</evidence>
<dbReference type="Pfam" id="PF07065">
    <property type="entry name" value="D123"/>
    <property type="match status" value="1"/>
</dbReference>
<name>J3K113_COCIM</name>
<dbReference type="OrthoDB" id="360540at2759"/>
<keyword evidence="3" id="KW-0132">Cell division</keyword>
<keyword evidence="4" id="KW-1185">Reference proteome</keyword>
<dbReference type="RefSeq" id="XP_001239185.2">
    <property type="nucleotide sequence ID" value="XM_001239184.2"/>
</dbReference>
<dbReference type="InterPro" id="IPR009772">
    <property type="entry name" value="CDC123"/>
</dbReference>
<dbReference type="EMBL" id="GG704915">
    <property type="protein sequence ID" value="EAS27602.3"/>
    <property type="molecule type" value="Genomic_DNA"/>
</dbReference>
<feature type="compositionally biased region" description="Basic and acidic residues" evidence="2">
    <location>
        <begin position="344"/>
        <end position="360"/>
    </location>
</feature>
<dbReference type="FunCoup" id="J3K113">
    <property type="interactions" value="717"/>
</dbReference>
<evidence type="ECO:0000256" key="1">
    <source>
        <dbReference type="ARBA" id="ARBA00011047"/>
    </source>
</evidence>
<dbReference type="VEuPathDB" id="FungiDB:CIMG_10207"/>
<dbReference type="AlphaFoldDB" id="J3K113"/>
<evidence type="ECO:0000313" key="4">
    <source>
        <dbReference type="Proteomes" id="UP000001261"/>
    </source>
</evidence>
<comment type="similarity">
    <text evidence="1">Belongs to the CDC123 family.</text>
</comment>
<dbReference type="InParanoid" id="J3K113"/>
<feature type="compositionally biased region" description="Acidic residues" evidence="2">
    <location>
        <begin position="435"/>
        <end position="445"/>
    </location>
</feature>
<dbReference type="OMA" id="TFPDPNF"/>
<dbReference type="Proteomes" id="UP000001261">
    <property type="component" value="Unassembled WGS sequence"/>
</dbReference>
<protein>
    <submittedName>
        <fullName evidence="3">Cell division cycle protein 123</fullName>
    </submittedName>
</protein>
<dbReference type="GO" id="GO:0051301">
    <property type="term" value="P:cell division"/>
    <property type="evidence" value="ECO:0007669"/>
    <property type="project" value="UniProtKB-KW"/>
</dbReference>
<dbReference type="PANTHER" id="PTHR15323:SF6">
    <property type="entry name" value="CELL DIVISION CYCLE PROTEIN 123 HOMOLOG"/>
    <property type="match status" value="1"/>
</dbReference>
<organism evidence="3 4">
    <name type="scientific">Coccidioides immitis (strain RS)</name>
    <name type="common">Valley fever fungus</name>
    <dbReference type="NCBI Taxonomy" id="246410"/>
    <lineage>
        <taxon>Eukaryota</taxon>
        <taxon>Fungi</taxon>
        <taxon>Dikarya</taxon>
        <taxon>Ascomycota</taxon>
        <taxon>Pezizomycotina</taxon>
        <taxon>Eurotiomycetes</taxon>
        <taxon>Eurotiomycetidae</taxon>
        <taxon>Onygenales</taxon>
        <taxon>Onygenaceae</taxon>
        <taxon>Coccidioides</taxon>
    </lineage>
</organism>
<dbReference type="KEGG" id="cim:CIMG_10207"/>
<evidence type="ECO:0000256" key="2">
    <source>
        <dbReference type="SAM" id="MobiDB-lite"/>
    </source>
</evidence>